<evidence type="ECO:0000313" key="2">
    <source>
        <dbReference type="EMBL" id="GAA2635607.1"/>
    </source>
</evidence>
<keyword evidence="1" id="KW-0472">Membrane</keyword>
<gene>
    <name evidence="2" type="ORF">GCM10010411_88310</name>
</gene>
<sequence>MDVNRSSVSRALLMSAVAGMVAMGGLGSIPVAQILALVNRLGGMAN</sequence>
<reference evidence="3" key="1">
    <citation type="journal article" date="2019" name="Int. J. Syst. Evol. Microbiol.">
        <title>The Global Catalogue of Microorganisms (GCM) 10K type strain sequencing project: providing services to taxonomists for standard genome sequencing and annotation.</title>
        <authorList>
            <consortium name="The Broad Institute Genomics Platform"/>
            <consortium name="The Broad Institute Genome Sequencing Center for Infectious Disease"/>
            <person name="Wu L."/>
            <person name="Ma J."/>
        </authorList>
    </citation>
    <scope>NUCLEOTIDE SEQUENCE [LARGE SCALE GENOMIC DNA]</scope>
    <source>
        <strain evidence="3">JCM 6833</strain>
    </source>
</reference>
<evidence type="ECO:0000256" key="1">
    <source>
        <dbReference type="SAM" id="Phobius"/>
    </source>
</evidence>
<proteinExistence type="predicted"/>
<comment type="caution">
    <text evidence="2">The sequence shown here is derived from an EMBL/GenBank/DDBJ whole genome shotgun (WGS) entry which is preliminary data.</text>
</comment>
<dbReference type="Proteomes" id="UP001501509">
    <property type="component" value="Unassembled WGS sequence"/>
</dbReference>
<evidence type="ECO:0000313" key="3">
    <source>
        <dbReference type="Proteomes" id="UP001501509"/>
    </source>
</evidence>
<dbReference type="EMBL" id="BAAATD010000020">
    <property type="protein sequence ID" value="GAA2635607.1"/>
    <property type="molecule type" value="Genomic_DNA"/>
</dbReference>
<name>A0ABP6D503_9ACTN</name>
<keyword evidence="1" id="KW-0812">Transmembrane</keyword>
<keyword evidence="3" id="KW-1185">Reference proteome</keyword>
<organism evidence="2 3">
    <name type="scientific">Actinomadura fulvescens</name>
    <dbReference type="NCBI Taxonomy" id="46160"/>
    <lineage>
        <taxon>Bacteria</taxon>
        <taxon>Bacillati</taxon>
        <taxon>Actinomycetota</taxon>
        <taxon>Actinomycetes</taxon>
        <taxon>Streptosporangiales</taxon>
        <taxon>Thermomonosporaceae</taxon>
        <taxon>Actinomadura</taxon>
    </lineage>
</organism>
<protein>
    <submittedName>
        <fullName evidence="2">Uncharacterized protein</fullName>
    </submittedName>
</protein>
<keyword evidence="1" id="KW-1133">Transmembrane helix</keyword>
<feature type="transmembrane region" description="Helical" evidence="1">
    <location>
        <begin position="12"/>
        <end position="38"/>
    </location>
</feature>
<accession>A0ABP6D503</accession>